<name>A0A7G9G6D8_9FIRM</name>
<dbReference type="NCBIfam" id="TIGR00071">
    <property type="entry name" value="hisT_truA"/>
    <property type="match status" value="1"/>
</dbReference>
<feature type="domain" description="Pseudouridine synthase I TruA alpha/beta" evidence="8">
    <location>
        <begin position="145"/>
        <end position="248"/>
    </location>
</feature>
<dbReference type="EC" id="5.4.99.12" evidence="4"/>
<dbReference type="PANTHER" id="PTHR11142">
    <property type="entry name" value="PSEUDOURIDYLATE SYNTHASE"/>
    <property type="match status" value="1"/>
</dbReference>
<comment type="catalytic activity">
    <reaction evidence="4 7">
        <text>uridine(38/39/40) in tRNA = pseudouridine(38/39/40) in tRNA</text>
        <dbReference type="Rhea" id="RHEA:22376"/>
        <dbReference type="Rhea" id="RHEA-COMP:10085"/>
        <dbReference type="Rhea" id="RHEA-COMP:10087"/>
        <dbReference type="ChEBI" id="CHEBI:65314"/>
        <dbReference type="ChEBI" id="CHEBI:65315"/>
        <dbReference type="EC" id="5.4.99.12"/>
    </reaction>
</comment>
<dbReference type="InterPro" id="IPR020095">
    <property type="entry name" value="PsdUridine_synth_TruA_C"/>
</dbReference>
<feature type="domain" description="Pseudouridine synthase I TruA alpha/beta" evidence="8">
    <location>
        <begin position="9"/>
        <end position="97"/>
    </location>
</feature>
<dbReference type="SUPFAM" id="SSF55120">
    <property type="entry name" value="Pseudouridine synthase"/>
    <property type="match status" value="1"/>
</dbReference>
<protein>
    <recommendedName>
        <fullName evidence="4">tRNA pseudouridine synthase A</fullName>
        <ecNumber evidence="4">5.4.99.12</ecNumber>
    </recommendedName>
    <alternativeName>
        <fullName evidence="4">tRNA pseudouridine(38-40) synthase</fullName>
    </alternativeName>
    <alternativeName>
        <fullName evidence="4">tRNA pseudouridylate synthase I</fullName>
    </alternativeName>
    <alternativeName>
        <fullName evidence="4">tRNA-uridine isomerase I</fullName>
    </alternativeName>
</protein>
<evidence type="ECO:0000313" key="10">
    <source>
        <dbReference type="Proteomes" id="UP000515823"/>
    </source>
</evidence>
<evidence type="ECO:0000256" key="6">
    <source>
        <dbReference type="PIRSR" id="PIRSR001430-2"/>
    </source>
</evidence>
<organism evidence="9 10">
    <name type="scientific">Qiania dongpingensis</name>
    <dbReference type="NCBI Taxonomy" id="2763669"/>
    <lineage>
        <taxon>Bacteria</taxon>
        <taxon>Bacillati</taxon>
        <taxon>Bacillota</taxon>
        <taxon>Clostridia</taxon>
        <taxon>Lachnospirales</taxon>
        <taxon>Lachnospiraceae</taxon>
        <taxon>Qiania</taxon>
    </lineage>
</organism>
<comment type="similarity">
    <text evidence="1 4 7">Belongs to the tRNA pseudouridine synthase TruA family.</text>
</comment>
<dbReference type="GO" id="GO:0003723">
    <property type="term" value="F:RNA binding"/>
    <property type="evidence" value="ECO:0007669"/>
    <property type="project" value="InterPro"/>
</dbReference>
<dbReference type="PANTHER" id="PTHR11142:SF22">
    <property type="entry name" value="TRNA PSEUDOURIDINE SYNTHASE A 2"/>
    <property type="match status" value="1"/>
</dbReference>
<dbReference type="FunFam" id="3.30.70.580:FF:000001">
    <property type="entry name" value="tRNA pseudouridine synthase A"/>
    <property type="match status" value="1"/>
</dbReference>
<dbReference type="EMBL" id="CP060634">
    <property type="protein sequence ID" value="QNM06370.1"/>
    <property type="molecule type" value="Genomic_DNA"/>
</dbReference>
<evidence type="ECO:0000256" key="5">
    <source>
        <dbReference type="PIRSR" id="PIRSR001430-1"/>
    </source>
</evidence>
<comment type="caution">
    <text evidence="4">Lacks conserved residue(s) required for the propagation of feature annotation.</text>
</comment>
<dbReference type="Pfam" id="PF01416">
    <property type="entry name" value="PseudoU_synth_1"/>
    <property type="match status" value="2"/>
</dbReference>
<evidence type="ECO:0000256" key="7">
    <source>
        <dbReference type="RuleBase" id="RU003792"/>
    </source>
</evidence>
<feature type="binding site" evidence="4 6">
    <location>
        <position position="112"/>
    </location>
    <ligand>
        <name>substrate</name>
    </ligand>
</feature>
<comment type="subunit">
    <text evidence="4">Homodimer.</text>
</comment>
<dbReference type="InterPro" id="IPR020097">
    <property type="entry name" value="PsdUridine_synth_TruA_a/b_dom"/>
</dbReference>
<dbReference type="InterPro" id="IPR020103">
    <property type="entry name" value="PsdUridine_synth_cat_dom_sf"/>
</dbReference>
<keyword evidence="3 4" id="KW-0413">Isomerase</keyword>
<dbReference type="KEGG" id="qdo:H9Q78_04330"/>
<evidence type="ECO:0000256" key="1">
    <source>
        <dbReference type="ARBA" id="ARBA00009375"/>
    </source>
</evidence>
<evidence type="ECO:0000313" key="9">
    <source>
        <dbReference type="EMBL" id="QNM06370.1"/>
    </source>
</evidence>
<dbReference type="Gene3D" id="3.30.70.580">
    <property type="entry name" value="Pseudouridine synthase I, catalytic domain, N-terminal subdomain"/>
    <property type="match status" value="1"/>
</dbReference>
<accession>A0A7G9G6D8</accession>
<dbReference type="RefSeq" id="WP_249303780.1">
    <property type="nucleotide sequence ID" value="NZ_CP060634.1"/>
</dbReference>
<evidence type="ECO:0000256" key="3">
    <source>
        <dbReference type="ARBA" id="ARBA00023235"/>
    </source>
</evidence>
<dbReference type="InterPro" id="IPR001406">
    <property type="entry name" value="PsdUridine_synth_TruA"/>
</dbReference>
<dbReference type="GO" id="GO:0160147">
    <property type="term" value="F:tRNA pseudouridine(38-40) synthase activity"/>
    <property type="evidence" value="ECO:0007669"/>
    <property type="project" value="UniProtKB-EC"/>
</dbReference>
<sequence length="248" mass="28346">MLRNYKMTVSYDGTRYNGWQKQKNTETTIQGKLEQILFRLTGKEIPVQGAGRTDAGVHALGQVANFRLDTNLFEDELLSYFNEYLPDDIAVLSLKTASERFHSRLSAVGKIYCYRMYTGNAKPVFDRRYMWKPDEIPDAERMRSAASFLVGRHDFKSFCGNRHMNKSTVRKLDRITIEEAGGGRELRLTFEGEGFLQNMVRILTGTLFECGIGEREPEEMTGILEALERSRAGQMAPAKGLTLMEVRY</sequence>
<evidence type="ECO:0000259" key="8">
    <source>
        <dbReference type="Pfam" id="PF01416"/>
    </source>
</evidence>
<gene>
    <name evidence="4 9" type="primary">truA</name>
    <name evidence="9" type="ORF">H9Q78_04330</name>
</gene>
<dbReference type="GO" id="GO:0031119">
    <property type="term" value="P:tRNA pseudouridine synthesis"/>
    <property type="evidence" value="ECO:0007669"/>
    <property type="project" value="UniProtKB-UniRule"/>
</dbReference>
<reference evidence="9 10" key="1">
    <citation type="submission" date="2020-08" db="EMBL/GenBank/DDBJ databases">
        <authorList>
            <person name="Liu C."/>
            <person name="Sun Q."/>
        </authorList>
    </citation>
    <scope>NUCLEOTIDE SEQUENCE [LARGE SCALE GENOMIC DNA]</scope>
    <source>
        <strain evidence="9 10">NSJ-38</strain>
    </source>
</reference>
<dbReference type="CDD" id="cd02570">
    <property type="entry name" value="PseudoU_synth_EcTruA"/>
    <property type="match status" value="1"/>
</dbReference>
<dbReference type="Proteomes" id="UP000515823">
    <property type="component" value="Chromosome"/>
</dbReference>
<dbReference type="PIRSF" id="PIRSF001430">
    <property type="entry name" value="tRNA_psdUrid_synth"/>
    <property type="match status" value="1"/>
</dbReference>
<comment type="function">
    <text evidence="4">Formation of pseudouridine at positions 38, 39 and 40 in the anticodon stem and loop of transfer RNAs.</text>
</comment>
<proteinExistence type="inferred from homology"/>
<keyword evidence="10" id="KW-1185">Reference proteome</keyword>
<evidence type="ECO:0000256" key="4">
    <source>
        <dbReference type="HAMAP-Rule" id="MF_00171"/>
    </source>
</evidence>
<dbReference type="Gene3D" id="3.30.70.660">
    <property type="entry name" value="Pseudouridine synthase I, catalytic domain, C-terminal subdomain"/>
    <property type="match status" value="1"/>
</dbReference>
<dbReference type="InterPro" id="IPR020094">
    <property type="entry name" value="TruA/RsuA/RluB/E/F_N"/>
</dbReference>
<dbReference type="HAMAP" id="MF_00171">
    <property type="entry name" value="TruA"/>
    <property type="match status" value="1"/>
</dbReference>
<dbReference type="AlphaFoldDB" id="A0A7G9G6D8"/>
<evidence type="ECO:0000256" key="2">
    <source>
        <dbReference type="ARBA" id="ARBA00022694"/>
    </source>
</evidence>
<keyword evidence="2 4" id="KW-0819">tRNA processing</keyword>
<feature type="active site" description="Nucleophile" evidence="4 5">
    <location>
        <position position="54"/>
    </location>
</feature>